<dbReference type="Proteomes" id="UP000054248">
    <property type="component" value="Unassembled WGS sequence"/>
</dbReference>
<gene>
    <name evidence="1" type="ORF">M407DRAFT_242927</name>
</gene>
<reference evidence="2" key="2">
    <citation type="submission" date="2015-01" db="EMBL/GenBank/DDBJ databases">
        <title>Evolutionary Origins and Diversification of the Mycorrhizal Mutualists.</title>
        <authorList>
            <consortium name="DOE Joint Genome Institute"/>
            <consortium name="Mycorrhizal Genomics Consortium"/>
            <person name="Kohler A."/>
            <person name="Kuo A."/>
            <person name="Nagy L.G."/>
            <person name="Floudas D."/>
            <person name="Copeland A."/>
            <person name="Barry K.W."/>
            <person name="Cichocki N."/>
            <person name="Veneault-Fourrey C."/>
            <person name="LaButti K."/>
            <person name="Lindquist E.A."/>
            <person name="Lipzen A."/>
            <person name="Lundell T."/>
            <person name="Morin E."/>
            <person name="Murat C."/>
            <person name="Riley R."/>
            <person name="Ohm R."/>
            <person name="Sun H."/>
            <person name="Tunlid A."/>
            <person name="Henrissat B."/>
            <person name="Grigoriev I.V."/>
            <person name="Hibbett D.S."/>
            <person name="Martin F."/>
        </authorList>
    </citation>
    <scope>NUCLEOTIDE SEQUENCE [LARGE SCALE GENOMIC DNA]</scope>
    <source>
        <strain evidence="2">MUT 4182</strain>
    </source>
</reference>
<dbReference type="AlphaFoldDB" id="A0A0C3L4J3"/>
<proteinExistence type="predicted"/>
<evidence type="ECO:0000313" key="1">
    <source>
        <dbReference type="EMBL" id="KIO28733.1"/>
    </source>
</evidence>
<protein>
    <submittedName>
        <fullName evidence="1">Uncharacterized protein</fullName>
    </submittedName>
</protein>
<keyword evidence="2" id="KW-1185">Reference proteome</keyword>
<dbReference type="EMBL" id="KN822991">
    <property type="protein sequence ID" value="KIO28733.1"/>
    <property type="molecule type" value="Genomic_DNA"/>
</dbReference>
<reference evidence="1 2" key="1">
    <citation type="submission" date="2014-04" db="EMBL/GenBank/DDBJ databases">
        <authorList>
            <consortium name="DOE Joint Genome Institute"/>
            <person name="Kuo A."/>
            <person name="Girlanda M."/>
            <person name="Perotto S."/>
            <person name="Kohler A."/>
            <person name="Nagy L.G."/>
            <person name="Floudas D."/>
            <person name="Copeland A."/>
            <person name="Barry K.W."/>
            <person name="Cichocki N."/>
            <person name="Veneault-Fourrey C."/>
            <person name="LaButti K."/>
            <person name="Lindquist E.A."/>
            <person name="Lipzen A."/>
            <person name="Lundell T."/>
            <person name="Morin E."/>
            <person name="Murat C."/>
            <person name="Sun H."/>
            <person name="Tunlid A."/>
            <person name="Henrissat B."/>
            <person name="Grigoriev I.V."/>
            <person name="Hibbett D.S."/>
            <person name="Martin F."/>
            <person name="Nordberg H.P."/>
            <person name="Cantor M.N."/>
            <person name="Hua S.X."/>
        </authorList>
    </citation>
    <scope>NUCLEOTIDE SEQUENCE [LARGE SCALE GENOMIC DNA]</scope>
    <source>
        <strain evidence="1 2">MUT 4182</strain>
    </source>
</reference>
<accession>A0A0C3L4J3</accession>
<evidence type="ECO:0000313" key="2">
    <source>
        <dbReference type="Proteomes" id="UP000054248"/>
    </source>
</evidence>
<sequence>MYGLLSGMLTIGTTSSMAMMHWYLEEARPSGVLRAEAENDIRRELRLSEVVPSLERSVPSATLGVYLGVKNAKLRF</sequence>
<dbReference type="HOGENOM" id="CLU_2656292_0_0_1"/>
<organism evidence="1 2">
    <name type="scientific">Tulasnella calospora MUT 4182</name>
    <dbReference type="NCBI Taxonomy" id="1051891"/>
    <lineage>
        <taxon>Eukaryota</taxon>
        <taxon>Fungi</taxon>
        <taxon>Dikarya</taxon>
        <taxon>Basidiomycota</taxon>
        <taxon>Agaricomycotina</taxon>
        <taxon>Agaricomycetes</taxon>
        <taxon>Cantharellales</taxon>
        <taxon>Tulasnellaceae</taxon>
        <taxon>Tulasnella</taxon>
    </lineage>
</organism>
<name>A0A0C3L4J3_9AGAM</name>